<reference evidence="2 3" key="1">
    <citation type="submission" date="2016-10" db="EMBL/GenBank/DDBJ databases">
        <authorList>
            <person name="de Groot N.N."/>
        </authorList>
    </citation>
    <scope>NUCLEOTIDE SEQUENCE [LARGE SCALE GENOMIC DNA]</scope>
    <source>
        <strain evidence="2 3">DSM 16957</strain>
    </source>
</reference>
<accession>A0A1G6Z3N8</accession>
<evidence type="ECO:0000313" key="2">
    <source>
        <dbReference type="EMBL" id="SDD97102.1"/>
    </source>
</evidence>
<evidence type="ECO:0000259" key="1">
    <source>
        <dbReference type="Pfam" id="PF12760"/>
    </source>
</evidence>
<keyword evidence="3" id="KW-1185">Reference proteome</keyword>
<dbReference type="Proteomes" id="UP000199603">
    <property type="component" value="Unassembled WGS sequence"/>
</dbReference>
<feature type="domain" description="Transposase zinc-ribbon" evidence="1">
    <location>
        <begin position="22"/>
        <end position="55"/>
    </location>
</feature>
<dbReference type="InterPro" id="IPR024442">
    <property type="entry name" value="Transposase_Zn_ribbon"/>
</dbReference>
<name>A0A1G6Z3N8_9GAMM</name>
<dbReference type="EMBL" id="FNAG01000012">
    <property type="protein sequence ID" value="SDD97102.1"/>
    <property type="molecule type" value="Genomic_DNA"/>
</dbReference>
<gene>
    <name evidence="2" type="ORF">SAMN04488509_11225</name>
</gene>
<dbReference type="AlphaFoldDB" id="A0A1G6Z3N8"/>
<protein>
    <submittedName>
        <fullName evidence="2">Transposase zinc-ribbon domain-containing protein</fullName>
    </submittedName>
</protein>
<sequence>MAMNMIQFQPGLSLPEFMGFYGTEAKCRPALYRWRWPAGFRCPAFGARHRLSFRRGGHTLTSAVPASIRPR</sequence>
<dbReference type="Pfam" id="PF12760">
    <property type="entry name" value="Zn_ribbon_IS1595"/>
    <property type="match status" value="1"/>
</dbReference>
<dbReference type="STRING" id="265719.SAMN04488509_11225"/>
<proteinExistence type="predicted"/>
<evidence type="ECO:0000313" key="3">
    <source>
        <dbReference type="Proteomes" id="UP000199603"/>
    </source>
</evidence>
<organism evidence="2 3">
    <name type="scientific">Aquimonas voraii</name>
    <dbReference type="NCBI Taxonomy" id="265719"/>
    <lineage>
        <taxon>Bacteria</taxon>
        <taxon>Pseudomonadati</taxon>
        <taxon>Pseudomonadota</taxon>
        <taxon>Gammaproteobacteria</taxon>
        <taxon>Lysobacterales</taxon>
        <taxon>Lysobacteraceae</taxon>
        <taxon>Aquimonas</taxon>
    </lineage>
</organism>